<evidence type="ECO:0000256" key="2">
    <source>
        <dbReference type="ARBA" id="ARBA00022801"/>
    </source>
</evidence>
<dbReference type="RefSeq" id="WP_091898077.1">
    <property type="nucleotide sequence ID" value="NZ_FOSJ01000034.1"/>
</dbReference>
<dbReference type="Pfam" id="PF00293">
    <property type="entry name" value="NUDIX"/>
    <property type="match status" value="1"/>
</dbReference>
<evidence type="ECO:0000313" key="5">
    <source>
        <dbReference type="Proteomes" id="UP000199589"/>
    </source>
</evidence>
<dbReference type="Proteomes" id="UP000199589">
    <property type="component" value="Unassembled WGS sequence"/>
</dbReference>
<evidence type="ECO:0000313" key="4">
    <source>
        <dbReference type="EMBL" id="SFK43607.1"/>
    </source>
</evidence>
<comment type="similarity">
    <text evidence="1">Belongs to the Nudix hydrolase family.</text>
</comment>
<dbReference type="SUPFAM" id="SSF55811">
    <property type="entry name" value="Nudix"/>
    <property type="match status" value="1"/>
</dbReference>
<dbReference type="Gene3D" id="3.90.79.10">
    <property type="entry name" value="Nucleoside Triphosphate Pyrophosphohydrolase"/>
    <property type="match status" value="1"/>
</dbReference>
<accession>A0A1I3ZHP6</accession>
<evidence type="ECO:0000256" key="1">
    <source>
        <dbReference type="ARBA" id="ARBA00005582"/>
    </source>
</evidence>
<name>A0A1I3ZHP6_9LACT</name>
<dbReference type="InterPro" id="IPR015797">
    <property type="entry name" value="NUDIX_hydrolase-like_dom_sf"/>
</dbReference>
<dbReference type="InterPro" id="IPR000086">
    <property type="entry name" value="NUDIX_hydrolase_dom"/>
</dbReference>
<dbReference type="OrthoDB" id="9008185at2"/>
<dbReference type="PANTHER" id="PTHR43736">
    <property type="entry name" value="ADP-RIBOSE PYROPHOSPHATASE"/>
    <property type="match status" value="1"/>
</dbReference>
<reference evidence="5" key="1">
    <citation type="submission" date="2016-10" db="EMBL/GenBank/DDBJ databases">
        <authorList>
            <person name="Varghese N."/>
            <person name="Submissions S."/>
        </authorList>
    </citation>
    <scope>NUCLEOTIDE SEQUENCE [LARGE SCALE GENOMIC DNA]</scope>
    <source>
        <strain evidence="5">DSM 16108</strain>
    </source>
</reference>
<organism evidence="4 5">
    <name type="scientific">Marinilactibacillus piezotolerans</name>
    <dbReference type="NCBI Taxonomy" id="258723"/>
    <lineage>
        <taxon>Bacteria</taxon>
        <taxon>Bacillati</taxon>
        <taxon>Bacillota</taxon>
        <taxon>Bacilli</taxon>
        <taxon>Lactobacillales</taxon>
        <taxon>Carnobacteriaceae</taxon>
        <taxon>Marinilactibacillus</taxon>
    </lineage>
</organism>
<evidence type="ECO:0000259" key="3">
    <source>
        <dbReference type="PROSITE" id="PS51462"/>
    </source>
</evidence>
<gene>
    <name evidence="4" type="ORF">SAMN04488569_10344</name>
</gene>
<dbReference type="EMBL" id="FOSJ01000034">
    <property type="protein sequence ID" value="SFK43607.1"/>
    <property type="molecule type" value="Genomic_DNA"/>
</dbReference>
<dbReference type="PANTHER" id="PTHR43736:SF1">
    <property type="entry name" value="DIHYDRONEOPTERIN TRIPHOSPHATE DIPHOSPHATASE"/>
    <property type="match status" value="1"/>
</dbReference>
<dbReference type="GO" id="GO:0016787">
    <property type="term" value="F:hydrolase activity"/>
    <property type="evidence" value="ECO:0007669"/>
    <property type="project" value="UniProtKB-KW"/>
</dbReference>
<dbReference type="PROSITE" id="PS51462">
    <property type="entry name" value="NUDIX"/>
    <property type="match status" value="1"/>
</dbReference>
<keyword evidence="5" id="KW-1185">Reference proteome</keyword>
<sequence>MDLTVRTQEGKLNLRVAAWITDENKILVSTFPNGNMSLPGGRIKFGETTLEAVKREILEETGEKLLNPELYAVIENFYEEDDKIHELLFIFKGEIGIKESYSGTEENNELITWIEKKQIHKLKPEVLSKLIYDTKNIEHYTNVEST</sequence>
<dbReference type="PROSITE" id="PS00893">
    <property type="entry name" value="NUDIX_BOX"/>
    <property type="match status" value="1"/>
</dbReference>
<keyword evidence="2" id="KW-0378">Hydrolase</keyword>
<feature type="domain" description="Nudix hydrolase" evidence="3">
    <location>
        <begin position="11"/>
        <end position="138"/>
    </location>
</feature>
<dbReference type="InterPro" id="IPR020084">
    <property type="entry name" value="NUDIX_hydrolase_CS"/>
</dbReference>
<proteinExistence type="inferred from homology"/>
<dbReference type="AlphaFoldDB" id="A0A1I3ZHP6"/>
<protein>
    <submittedName>
        <fullName evidence="4">ADP-ribose pyrophosphatase YjhB, NUDIX family</fullName>
    </submittedName>
</protein>